<name>A0AAD7GSY5_MYCRO</name>
<accession>A0AAD7GSY5</accession>
<proteinExistence type="predicted"/>
<keyword evidence="2" id="KW-1185">Reference proteome</keyword>
<dbReference type="EMBL" id="JARKIE010000010">
    <property type="protein sequence ID" value="KAJ7704597.1"/>
    <property type="molecule type" value="Genomic_DNA"/>
</dbReference>
<dbReference type="AlphaFoldDB" id="A0AAD7GSY5"/>
<evidence type="ECO:0000313" key="1">
    <source>
        <dbReference type="EMBL" id="KAJ7704597.1"/>
    </source>
</evidence>
<dbReference type="Proteomes" id="UP001221757">
    <property type="component" value="Unassembled WGS sequence"/>
</dbReference>
<organism evidence="1 2">
    <name type="scientific">Mycena rosella</name>
    <name type="common">Pink bonnet</name>
    <name type="synonym">Agaricus rosellus</name>
    <dbReference type="NCBI Taxonomy" id="1033263"/>
    <lineage>
        <taxon>Eukaryota</taxon>
        <taxon>Fungi</taxon>
        <taxon>Dikarya</taxon>
        <taxon>Basidiomycota</taxon>
        <taxon>Agaricomycotina</taxon>
        <taxon>Agaricomycetes</taxon>
        <taxon>Agaricomycetidae</taxon>
        <taxon>Agaricales</taxon>
        <taxon>Marasmiineae</taxon>
        <taxon>Mycenaceae</taxon>
        <taxon>Mycena</taxon>
    </lineage>
</organism>
<reference evidence="1" key="1">
    <citation type="submission" date="2023-03" db="EMBL/GenBank/DDBJ databases">
        <title>Massive genome expansion in bonnet fungi (Mycena s.s.) driven by repeated elements and novel gene families across ecological guilds.</title>
        <authorList>
            <consortium name="Lawrence Berkeley National Laboratory"/>
            <person name="Harder C.B."/>
            <person name="Miyauchi S."/>
            <person name="Viragh M."/>
            <person name="Kuo A."/>
            <person name="Thoen E."/>
            <person name="Andreopoulos B."/>
            <person name="Lu D."/>
            <person name="Skrede I."/>
            <person name="Drula E."/>
            <person name="Henrissat B."/>
            <person name="Morin E."/>
            <person name="Kohler A."/>
            <person name="Barry K."/>
            <person name="LaButti K."/>
            <person name="Morin E."/>
            <person name="Salamov A."/>
            <person name="Lipzen A."/>
            <person name="Mereny Z."/>
            <person name="Hegedus B."/>
            <person name="Baldrian P."/>
            <person name="Stursova M."/>
            <person name="Weitz H."/>
            <person name="Taylor A."/>
            <person name="Grigoriev I.V."/>
            <person name="Nagy L.G."/>
            <person name="Martin F."/>
            <person name="Kauserud H."/>
        </authorList>
    </citation>
    <scope>NUCLEOTIDE SEQUENCE</scope>
    <source>
        <strain evidence="1">CBHHK067</strain>
    </source>
</reference>
<protein>
    <submittedName>
        <fullName evidence="1">Uncharacterized protein</fullName>
    </submittedName>
</protein>
<comment type="caution">
    <text evidence="1">The sequence shown here is derived from an EMBL/GenBank/DDBJ whole genome shotgun (WGS) entry which is preliminary data.</text>
</comment>
<sequence length="200" mass="22910">MPQPPYTSVFLMASLLSRVHMAAYHPSFFSILPWSQLTVLNTEWIAEHQFMDVGQFLWFWYWPATEVLFSNPFEECSLETLILSKALHPRSQLRGIELLTLTLPALCRLQVKEVFLQPDPISMLVALVSRSQCNVQELCITNSHVPRDMYQTALPPVASFIFNGRLDLDDLDDMLFGEWSGDSELYTDSEGDEELSDESD</sequence>
<gene>
    <name evidence="1" type="ORF">B0H17DRAFT_1224753</name>
</gene>
<evidence type="ECO:0000313" key="2">
    <source>
        <dbReference type="Proteomes" id="UP001221757"/>
    </source>
</evidence>